<dbReference type="AlphaFoldDB" id="A0A9N9G704"/>
<name>A0A9N9G704_9GLOM</name>
<comment type="caution">
    <text evidence="5">The sequence shown here is derived from an EMBL/GenBank/DDBJ whole genome shotgun (WGS) entry which is preliminary data.</text>
</comment>
<evidence type="ECO:0000313" key="5">
    <source>
        <dbReference type="EMBL" id="CAG8581712.1"/>
    </source>
</evidence>
<protein>
    <recommendedName>
        <fullName evidence="1">magnesium chelatase</fullName>
        <ecNumber evidence="1">6.6.1.1</ecNumber>
    </recommendedName>
</protein>
<dbReference type="PANTHER" id="PTHR11603:SF132">
    <property type="entry name" value="C2H2-TYPE DOMAIN-CONTAINING PROTEIN"/>
    <property type="match status" value="1"/>
</dbReference>
<feature type="domain" description="ChlI/MoxR AAA lid" evidence="4">
    <location>
        <begin position="422"/>
        <end position="481"/>
    </location>
</feature>
<dbReference type="Pfam" id="PF17863">
    <property type="entry name" value="AAA_lid_2"/>
    <property type="match status" value="1"/>
</dbReference>
<dbReference type="InterPro" id="IPR052041">
    <property type="entry name" value="Nucleic_acid_metab_PIN/TRAM"/>
</dbReference>
<comment type="pathway">
    <text evidence="2">Porphyrin-containing compound metabolism.</text>
</comment>
<sequence length="520" mass="58987">MLSETTKNWLKSKLQYIRKNTYFQFSDDVLISILVCLISGEKHLILTCKPEDNEELRSMTKQVLHHVFNMTTVICDASQTPAEFTNNLFSRQREDIFHISNSVNNVHSYPDCSEEATLRLKSHQSLRSLRTISSTKSNDKRPMHEFQGLNRRSNLSHSSNLIRDNIAVDSDESLSLYGSSYDNDEIGFLKSKERLRTFDSPRETTFSLPRSSSLHTRKRNINLSSSPSQPIDISEKPSTSSRPSLSIYTSSPRKNIHHSYFSSSSQSPNDYTFSKKRHESLSTSGFDPPSPYIPSSRPLAKAVIIENLLNADETIYALLLEILIRRQVIDRSTVYNLPKSFLVIVLLPMTSMKYNLPNQLLDRFFISYTYEGVEAGKSPIITAKKSPLIKPAEIEDLSKKMDNVTIHNDMHRYMRDVVVGIRTHRLVKGGLTARASSDLVTLVRALAAVFQRNYATPELVLFASEKIFSHRLILRDAGDDKSTMYGTSLFTLLRARSLSPKFPSPGDVVADILQTVWPPI</sequence>
<feature type="region of interest" description="Disordered" evidence="3">
    <location>
        <begin position="129"/>
        <end position="152"/>
    </location>
</feature>
<dbReference type="EMBL" id="CAJVPQ010002058">
    <property type="protein sequence ID" value="CAG8581712.1"/>
    <property type="molecule type" value="Genomic_DNA"/>
</dbReference>
<dbReference type="Proteomes" id="UP000789570">
    <property type="component" value="Unassembled WGS sequence"/>
</dbReference>
<dbReference type="PANTHER" id="PTHR11603">
    <property type="entry name" value="AAA FAMILY ATPASE"/>
    <property type="match status" value="1"/>
</dbReference>
<evidence type="ECO:0000259" key="4">
    <source>
        <dbReference type="Pfam" id="PF17863"/>
    </source>
</evidence>
<dbReference type="Gene3D" id="1.10.8.80">
    <property type="entry name" value="Magnesium chelatase subunit I, C-Terminal domain"/>
    <property type="match status" value="1"/>
</dbReference>
<feature type="compositionally biased region" description="Polar residues" evidence="3">
    <location>
        <begin position="221"/>
        <end position="253"/>
    </location>
</feature>
<dbReference type="InterPro" id="IPR041628">
    <property type="entry name" value="ChlI/MoxR_AAA_lid"/>
</dbReference>
<dbReference type="GO" id="GO:0016851">
    <property type="term" value="F:magnesium chelatase activity"/>
    <property type="evidence" value="ECO:0007669"/>
    <property type="project" value="UniProtKB-EC"/>
</dbReference>
<dbReference type="EC" id="6.6.1.1" evidence="1"/>
<dbReference type="OrthoDB" id="5582146at2759"/>
<gene>
    <name evidence="5" type="ORF">FCALED_LOCUS7629</name>
</gene>
<feature type="compositionally biased region" description="Polar residues" evidence="3">
    <location>
        <begin position="203"/>
        <end position="214"/>
    </location>
</feature>
<organism evidence="5 6">
    <name type="scientific">Funneliformis caledonium</name>
    <dbReference type="NCBI Taxonomy" id="1117310"/>
    <lineage>
        <taxon>Eukaryota</taxon>
        <taxon>Fungi</taxon>
        <taxon>Fungi incertae sedis</taxon>
        <taxon>Mucoromycota</taxon>
        <taxon>Glomeromycotina</taxon>
        <taxon>Glomeromycetes</taxon>
        <taxon>Glomerales</taxon>
        <taxon>Glomeraceae</taxon>
        <taxon>Funneliformis</taxon>
    </lineage>
</organism>
<evidence type="ECO:0000256" key="3">
    <source>
        <dbReference type="SAM" id="MobiDB-lite"/>
    </source>
</evidence>
<evidence type="ECO:0000313" key="6">
    <source>
        <dbReference type="Proteomes" id="UP000789570"/>
    </source>
</evidence>
<proteinExistence type="predicted"/>
<accession>A0A9N9G704</accession>
<evidence type="ECO:0000256" key="1">
    <source>
        <dbReference type="ARBA" id="ARBA00012825"/>
    </source>
</evidence>
<evidence type="ECO:0000256" key="2">
    <source>
        <dbReference type="ARBA" id="ARBA00023444"/>
    </source>
</evidence>
<feature type="region of interest" description="Disordered" evidence="3">
    <location>
        <begin position="201"/>
        <end position="289"/>
    </location>
</feature>
<reference evidence="5" key="1">
    <citation type="submission" date="2021-06" db="EMBL/GenBank/DDBJ databases">
        <authorList>
            <person name="Kallberg Y."/>
            <person name="Tangrot J."/>
            <person name="Rosling A."/>
        </authorList>
    </citation>
    <scope>NUCLEOTIDE SEQUENCE</scope>
    <source>
        <strain evidence="5">UK204</strain>
    </source>
</reference>
<keyword evidence="6" id="KW-1185">Reference proteome</keyword>